<dbReference type="STRING" id="1276538.A0A1X7S246"/>
<dbReference type="SUPFAM" id="SSF52540">
    <property type="entry name" value="P-loop containing nucleoside triphosphate hydrolases"/>
    <property type="match status" value="1"/>
</dbReference>
<organism evidence="1 2">
    <name type="scientific">Zymoseptoria tritici (strain ST99CH_3D7)</name>
    <dbReference type="NCBI Taxonomy" id="1276538"/>
    <lineage>
        <taxon>Eukaryota</taxon>
        <taxon>Fungi</taxon>
        <taxon>Dikarya</taxon>
        <taxon>Ascomycota</taxon>
        <taxon>Pezizomycotina</taxon>
        <taxon>Dothideomycetes</taxon>
        <taxon>Dothideomycetidae</taxon>
        <taxon>Mycosphaerellales</taxon>
        <taxon>Mycosphaerellaceae</taxon>
        <taxon>Zymoseptoria</taxon>
    </lineage>
</organism>
<evidence type="ECO:0008006" key="3">
    <source>
        <dbReference type="Google" id="ProtNLM"/>
    </source>
</evidence>
<dbReference type="Proteomes" id="UP000215127">
    <property type="component" value="Chromosome 8"/>
</dbReference>
<evidence type="ECO:0000313" key="2">
    <source>
        <dbReference type="Proteomes" id="UP000215127"/>
    </source>
</evidence>
<accession>A0A1X7S246</accession>
<dbReference type="EMBL" id="LT853699">
    <property type="protein sequence ID" value="SMQ53709.1"/>
    <property type="molecule type" value="Genomic_DNA"/>
</dbReference>
<proteinExistence type="predicted"/>
<sequence>MFAVPFPTALATGIDKMSISYQTQKAQYLRFLLDDEPGRSGREEEIRTASLFSLSVQNIVRERQVPSPCTPFVFGSITKTTPPTPEILPQYGLLGFHVGNHDQIKEQEPILLNVNAPNSAFICGSQGSGKSYTLSCMLENCLLADNNFGVLHQPVAGVVFHYDTDSTMSSVAEAASLCSRGIKVRVLVSPSNKRKLQNAYSKLPGAAENLEVVSLMLSDKHLSVERMLRLMAFSESEGTVPLYMVVIEKILRHMAVQEIDFTMAAFERELALEKFAPGQSAMMDMRLNLLRSFMVPKAAGRYTLTPPDPFKLTPGALTIIDLSDPFIDTATVCVLFEICLGLIKENRPKAGLVIALDEAHKYLNESPAAASFTDRLLTTIREQRHNATRVLIATQEPTLSSKLLDLCSVSIVHHFKSPAWFAAIRGHLGGASSLVTQGKEQEKMFDDIVNLRTGESLVFAPEAFVCVNEANEAERLGAGVMKMKTRVRAGVDQGMSVLASDGA</sequence>
<keyword evidence="2" id="KW-1185">Reference proteome</keyword>
<dbReference type="AlphaFoldDB" id="A0A1X7S246"/>
<name>A0A1X7S246_ZYMT9</name>
<dbReference type="Gene3D" id="3.40.50.300">
    <property type="entry name" value="P-loop containing nucleotide triphosphate hydrolases"/>
    <property type="match status" value="1"/>
</dbReference>
<evidence type="ECO:0000313" key="1">
    <source>
        <dbReference type="EMBL" id="SMQ53709.1"/>
    </source>
</evidence>
<dbReference type="InterPro" id="IPR027417">
    <property type="entry name" value="P-loop_NTPase"/>
</dbReference>
<protein>
    <recommendedName>
        <fullName evidence="3">AAA+ ATPase domain-containing protein</fullName>
    </recommendedName>
</protein>
<gene>
    <name evidence="1" type="ORF">ZT3D7_G8863</name>
</gene>
<reference evidence="1 2" key="1">
    <citation type="submission" date="2016-06" db="EMBL/GenBank/DDBJ databases">
        <authorList>
            <person name="Kjaerup R.B."/>
            <person name="Dalgaard T.S."/>
            <person name="Juul-Madsen H.R."/>
        </authorList>
    </citation>
    <scope>NUCLEOTIDE SEQUENCE [LARGE SCALE GENOMIC DNA]</scope>
</reference>